<protein>
    <submittedName>
        <fullName evidence="2">Uncharacterized protein</fullName>
    </submittedName>
</protein>
<gene>
    <name evidence="2" type="ORF">DBRI00130_LOCUS17634</name>
</gene>
<dbReference type="EMBL" id="HBNS01022288">
    <property type="protein sequence ID" value="CAE4612478.1"/>
    <property type="molecule type" value="Transcribed_RNA"/>
</dbReference>
<organism evidence="2">
    <name type="scientific">Ditylum brightwellii</name>
    <dbReference type="NCBI Taxonomy" id="49249"/>
    <lineage>
        <taxon>Eukaryota</taxon>
        <taxon>Sar</taxon>
        <taxon>Stramenopiles</taxon>
        <taxon>Ochrophyta</taxon>
        <taxon>Bacillariophyta</taxon>
        <taxon>Mediophyceae</taxon>
        <taxon>Lithodesmiophycidae</taxon>
        <taxon>Lithodesmiales</taxon>
        <taxon>Lithodesmiaceae</taxon>
        <taxon>Ditylum</taxon>
    </lineage>
</organism>
<name>A0A7S4RF05_9STRA</name>
<reference evidence="2" key="1">
    <citation type="submission" date="2021-01" db="EMBL/GenBank/DDBJ databases">
        <authorList>
            <person name="Corre E."/>
            <person name="Pelletier E."/>
            <person name="Niang G."/>
            <person name="Scheremetjew M."/>
            <person name="Finn R."/>
            <person name="Kale V."/>
            <person name="Holt S."/>
            <person name="Cochrane G."/>
            <person name="Meng A."/>
            <person name="Brown T."/>
            <person name="Cohen L."/>
        </authorList>
    </citation>
    <scope>NUCLEOTIDE SEQUENCE</scope>
    <source>
        <strain evidence="2">GSO104</strain>
    </source>
</reference>
<accession>A0A7S4RF05</accession>
<sequence>MAAMAAARYQSVSHNSSAANLRPVVDPRYIVRKSVHELVDRVVTLQAPAQLAIGTPLTAAASNQPHQVISQVAASLGYIIDSVVVRNKIGLFDSPLSEASGGMGGVGAMDNTNWDDGEKFEDFVPPPPPPAAGAAVDATTGETLTAKHERLENDMRKDLTTLVQQLQTSEEERRKAWKKLLKVKGEFGESPAQSGGRSKKNAQLDVASMQHLPVPPLKGAPGAVNYGNVNLSSYSRAAAAAAAAVGRAGVPSSSSSKRRQVTPSAGSSPTKPQGYVSTSKYSAEKVKARIYSDGSVMPVTMPKKNADGTYQRPAGRRRKGMDWDAVRGRWTPSASAGDGGWD</sequence>
<feature type="compositionally biased region" description="Polar residues" evidence="1">
    <location>
        <begin position="261"/>
        <end position="280"/>
    </location>
</feature>
<feature type="region of interest" description="Disordered" evidence="1">
    <location>
        <begin position="297"/>
        <end position="342"/>
    </location>
</feature>
<evidence type="ECO:0000313" key="2">
    <source>
        <dbReference type="EMBL" id="CAE4612478.1"/>
    </source>
</evidence>
<evidence type="ECO:0000256" key="1">
    <source>
        <dbReference type="SAM" id="MobiDB-lite"/>
    </source>
</evidence>
<proteinExistence type="predicted"/>
<feature type="region of interest" description="Disordered" evidence="1">
    <location>
        <begin position="247"/>
        <end position="280"/>
    </location>
</feature>
<dbReference type="AlphaFoldDB" id="A0A7S4RF05"/>